<accession>A0A418SGE2</accession>
<dbReference type="Gene3D" id="2.40.160.10">
    <property type="entry name" value="Porin"/>
    <property type="match status" value="1"/>
</dbReference>
<dbReference type="SUPFAM" id="SSF56935">
    <property type="entry name" value="Porins"/>
    <property type="match status" value="1"/>
</dbReference>
<name>A0A418SGE2_9RHOB</name>
<feature type="domain" description="Porin" evidence="1">
    <location>
        <begin position="7"/>
        <end position="275"/>
    </location>
</feature>
<dbReference type="KEGG" id="palw:PSAL_028560"/>
<sequence>MKKVLFATTALVMTAGAASADIDLVGFARFGVVYNDGTEDWNLTNRFQLDVIGTTEADNGMEFGGKVRMRITSAGDYMNANGTTTNGFNDPMLWVSSDGLTLMVGNVEYALDNMPGLAMPSPGLLGLEFISPAISIPGYGSNAINGSDAVAMTYEMDAFAAHLSYDPVYEGTDMYVAYTFSGYTFALGYQDAYAYSTEWAAAVSGDIANIGFNASYADNGSDGDAYGVGFDYDINSALNVSGFVAYVDALDDANYGVGFAYDLGGGAALKGSVGYLIEYTVADFGVTFNF</sequence>
<keyword evidence="3" id="KW-1185">Reference proteome</keyword>
<gene>
    <name evidence="2" type="primary">opmA</name>
    <name evidence="2" type="ORF">PSAL_028560</name>
</gene>
<protein>
    <submittedName>
        <fullName evidence="2">Porin</fullName>
    </submittedName>
</protein>
<dbReference type="RefSeq" id="WP_147407627.1">
    <property type="nucleotide sequence ID" value="NZ_CP060436.1"/>
</dbReference>
<dbReference type="Pfam" id="PF13609">
    <property type="entry name" value="Porin_4"/>
    <property type="match status" value="1"/>
</dbReference>
<evidence type="ECO:0000313" key="3">
    <source>
        <dbReference type="Proteomes" id="UP000283786"/>
    </source>
</evidence>
<dbReference type="AlphaFoldDB" id="A0A418SGE2"/>
<dbReference type="OrthoDB" id="7326315at2"/>
<dbReference type="Proteomes" id="UP000283786">
    <property type="component" value="Chromosome"/>
</dbReference>
<dbReference type="InterPro" id="IPR023614">
    <property type="entry name" value="Porin_dom_sf"/>
</dbReference>
<proteinExistence type="predicted"/>
<dbReference type="InterPro" id="IPR033900">
    <property type="entry name" value="Gram_neg_porin_domain"/>
</dbReference>
<dbReference type="GO" id="GO:0016020">
    <property type="term" value="C:membrane"/>
    <property type="evidence" value="ECO:0007669"/>
    <property type="project" value="InterPro"/>
</dbReference>
<dbReference type="GO" id="GO:0015288">
    <property type="term" value="F:porin activity"/>
    <property type="evidence" value="ECO:0007669"/>
    <property type="project" value="InterPro"/>
</dbReference>
<reference evidence="2 3" key="1">
    <citation type="submission" date="2020-08" db="EMBL/GenBank/DDBJ databases">
        <title>Genome sequence of Rhodobacteraceae bacterium Lw-13e.</title>
        <authorList>
            <person name="Poehlein A."/>
            <person name="Wolter L."/>
            <person name="Daniel R."/>
            <person name="Brinkhoff T."/>
        </authorList>
    </citation>
    <scope>NUCLEOTIDE SEQUENCE [LARGE SCALE GENOMIC DNA]</scope>
    <source>
        <strain evidence="2 3">Lw-13e</strain>
    </source>
</reference>
<evidence type="ECO:0000313" key="2">
    <source>
        <dbReference type="EMBL" id="QPM91601.1"/>
    </source>
</evidence>
<organism evidence="2 3">
    <name type="scientific">Pseudooceanicola algae</name>
    <dbReference type="NCBI Taxonomy" id="1537215"/>
    <lineage>
        <taxon>Bacteria</taxon>
        <taxon>Pseudomonadati</taxon>
        <taxon>Pseudomonadota</taxon>
        <taxon>Alphaproteobacteria</taxon>
        <taxon>Rhodobacterales</taxon>
        <taxon>Paracoccaceae</taxon>
        <taxon>Pseudooceanicola</taxon>
    </lineage>
</organism>
<evidence type="ECO:0000259" key="1">
    <source>
        <dbReference type="Pfam" id="PF13609"/>
    </source>
</evidence>
<dbReference type="EMBL" id="CP060436">
    <property type="protein sequence ID" value="QPM91601.1"/>
    <property type="molecule type" value="Genomic_DNA"/>
</dbReference>